<dbReference type="Pfam" id="PF00520">
    <property type="entry name" value="Ion_trans"/>
    <property type="match status" value="1"/>
</dbReference>
<name>A0A0G4EBQ7_VITBC</name>
<sequence length="1031" mass="115171">MAPRPAAGDEGHATQSSVRSHFSEHSSTRTIPHHSLTPIILSSSSPRQSCEHALEREADKVRLETVAEHGEPRGSKSAPTPTAAGRARPTGLQRLRKALSDGWSSAWPQSWLPNFSRGLSVLALSPRSKKYSQHDDKRRHSDPSPMEKHDKKFRLGEPILLAPARGSTQSLPQKLAFRDQLAVLRQRVRQGRVLDPNSSFMRFWDQLMIVLLLFTGTWTPYEVGLLPTKLDVYFGINRFVDVAFWAHIAINFNLMYKSPHGWVYDRKKIAHRYLSSWFTIDLLSVIPFDIALLVLDLRDEVKVLRLFKLLRLLKLARLLRAQRLLQRWEAKSGLSYQSIALWKFVLLTVFSGHWMACTWAFLARYDKGEEDDVTWLVALLEDKPEPHIAAAWQIYLVSLYWSFMTLTSIGYGDIVPFTYIEYGVCVVCMLIGGMIWAYIIGNAVNIITNIDIHTHEYQRTMDDLNDMMRDRRLEPNLQVRLRTYFQNAHHLQRLISHRTLIDKMSPQLQGEVALAANKPWLQKVSWLRDCTNNQFVVEIAKSLQPLAYGPEEVLDMAATLYIVQRGLAARRGKIMSVGSVWGEDLILSEWELMDRHAAIALTYVEVLFLPRDELGNILLDFPEEAARIRKFQIRLALRRTFIAIANDEPYGTRFLLNAGLPPMQPRKPADRQTAKKEDVSDEGGKEGMDHVVGNAVTSSAAAIANSTSEAEVVSATSAEDKRQPAPSSPKGSRRLTVVVPEKPPEAKGGSPPGSPQSVKSWGGDDKSPRHSLTSPPGEKAGVFVRHRHRPPMSAGTQDLAAILSQARGSPPPPQSGPLSKPASMRRGSTFVDRSPRRQSGSHSYVALESIVSPRYQPQPVAPTPPLDASGGDAPHGEETLKREIVDTIDELIASRLTALIKSMEAVKHLREMREQHGDTAQASSLPTLPLTPHQRARAAGEEGAPTGRTERRRRSSMFSTLSGPLVQLHPLEALHTANVPSTGQQQQSEAERHAALLDELQRQQALINQWQGHHSIERAIEPGTSASGEIA</sequence>
<dbReference type="SUPFAM" id="SSF81324">
    <property type="entry name" value="Voltage-gated potassium channels"/>
    <property type="match status" value="1"/>
</dbReference>
<dbReference type="VEuPathDB" id="CryptoDB:Vbra_1942"/>
<keyword evidence="10 13" id="KW-0472">Membrane</keyword>
<dbReference type="InterPro" id="IPR018490">
    <property type="entry name" value="cNMP-bd_dom_sf"/>
</dbReference>
<dbReference type="GO" id="GO:0042391">
    <property type="term" value="P:regulation of membrane potential"/>
    <property type="evidence" value="ECO:0007669"/>
    <property type="project" value="TreeGrafter"/>
</dbReference>
<feature type="compositionally biased region" description="Basic and acidic residues" evidence="12">
    <location>
        <begin position="132"/>
        <end position="150"/>
    </location>
</feature>
<comment type="subcellular location">
    <subcellularLocation>
        <location evidence="1">Membrane</location>
        <topology evidence="1">Multi-pass membrane protein</topology>
    </subcellularLocation>
</comment>
<feature type="compositionally biased region" description="Low complexity" evidence="12">
    <location>
        <begin position="78"/>
        <end position="89"/>
    </location>
</feature>
<evidence type="ECO:0000256" key="6">
    <source>
        <dbReference type="ARBA" id="ARBA00022882"/>
    </source>
</evidence>
<dbReference type="Gene3D" id="1.10.287.70">
    <property type="match status" value="1"/>
</dbReference>
<dbReference type="InterPro" id="IPR005821">
    <property type="entry name" value="Ion_trans_dom"/>
</dbReference>
<dbReference type="InterPro" id="IPR003938">
    <property type="entry name" value="K_chnl_volt-dep_EAG/ELK/ERG"/>
</dbReference>
<keyword evidence="5" id="KW-0631">Potassium channel</keyword>
<keyword evidence="8 13" id="KW-1133">Transmembrane helix</keyword>
<keyword evidence="9" id="KW-0406">Ion transport</keyword>
<feature type="region of interest" description="Disordered" evidence="12">
    <location>
        <begin position="656"/>
        <end position="690"/>
    </location>
</feature>
<evidence type="ECO:0000256" key="2">
    <source>
        <dbReference type="ARBA" id="ARBA00022448"/>
    </source>
</evidence>
<keyword evidence="4 13" id="KW-0812">Transmembrane</keyword>
<feature type="region of interest" description="Disordered" evidence="12">
    <location>
        <begin position="712"/>
        <end position="879"/>
    </location>
</feature>
<evidence type="ECO:0000313" key="16">
    <source>
        <dbReference type="Proteomes" id="UP000041254"/>
    </source>
</evidence>
<dbReference type="EMBL" id="CDMY01000104">
    <property type="protein sequence ID" value="CEL92732.1"/>
    <property type="molecule type" value="Genomic_DNA"/>
</dbReference>
<dbReference type="InterPro" id="IPR000595">
    <property type="entry name" value="cNMP-bd_dom"/>
</dbReference>
<organism evidence="15 16">
    <name type="scientific">Vitrella brassicaformis (strain CCMP3155)</name>
    <dbReference type="NCBI Taxonomy" id="1169540"/>
    <lineage>
        <taxon>Eukaryota</taxon>
        <taxon>Sar</taxon>
        <taxon>Alveolata</taxon>
        <taxon>Colpodellida</taxon>
        <taxon>Vitrellaceae</taxon>
        <taxon>Vitrella</taxon>
    </lineage>
</organism>
<accession>A0A0G4EBQ7</accession>
<feature type="domain" description="Ion transport" evidence="14">
    <location>
        <begin position="202"/>
        <end position="451"/>
    </location>
</feature>
<dbReference type="InterPro" id="IPR050818">
    <property type="entry name" value="KCNH_animal-type"/>
</dbReference>
<dbReference type="SUPFAM" id="SSF51206">
    <property type="entry name" value="cAMP-binding domain-like"/>
    <property type="match status" value="1"/>
</dbReference>
<dbReference type="PRINTS" id="PR01463">
    <property type="entry name" value="EAGCHANLFMLY"/>
</dbReference>
<dbReference type="Proteomes" id="UP000041254">
    <property type="component" value="Unassembled WGS sequence"/>
</dbReference>
<evidence type="ECO:0000256" key="1">
    <source>
        <dbReference type="ARBA" id="ARBA00004141"/>
    </source>
</evidence>
<evidence type="ECO:0000256" key="8">
    <source>
        <dbReference type="ARBA" id="ARBA00022989"/>
    </source>
</evidence>
<dbReference type="OrthoDB" id="432483at2759"/>
<feature type="region of interest" description="Disordered" evidence="12">
    <location>
        <begin position="66"/>
        <end position="89"/>
    </location>
</feature>
<protein>
    <recommendedName>
        <fullName evidence="14">Ion transport domain-containing protein</fullName>
    </recommendedName>
</protein>
<evidence type="ECO:0000256" key="4">
    <source>
        <dbReference type="ARBA" id="ARBA00022692"/>
    </source>
</evidence>
<dbReference type="GO" id="GO:0005249">
    <property type="term" value="F:voltage-gated potassium channel activity"/>
    <property type="evidence" value="ECO:0007669"/>
    <property type="project" value="InterPro"/>
</dbReference>
<dbReference type="InParanoid" id="A0A0G4EBQ7"/>
<feature type="region of interest" description="Disordered" evidence="12">
    <location>
        <begin position="911"/>
        <end position="958"/>
    </location>
</feature>
<keyword evidence="16" id="KW-1185">Reference proteome</keyword>
<gene>
    <name evidence="15" type="ORF">Vbra_1942</name>
</gene>
<evidence type="ECO:0000256" key="7">
    <source>
        <dbReference type="ARBA" id="ARBA00022958"/>
    </source>
</evidence>
<feature type="transmembrane region" description="Helical" evidence="13">
    <location>
        <begin position="392"/>
        <end position="412"/>
    </location>
</feature>
<feature type="transmembrane region" description="Helical" evidence="13">
    <location>
        <begin position="274"/>
        <end position="295"/>
    </location>
</feature>
<dbReference type="InterPro" id="IPR014710">
    <property type="entry name" value="RmlC-like_jellyroll"/>
</dbReference>
<evidence type="ECO:0000256" key="3">
    <source>
        <dbReference type="ARBA" id="ARBA00022538"/>
    </source>
</evidence>
<keyword evidence="7" id="KW-0630">Potassium</keyword>
<feature type="transmembrane region" description="Helical" evidence="13">
    <location>
        <begin position="419"/>
        <end position="439"/>
    </location>
</feature>
<dbReference type="GO" id="GO:0034702">
    <property type="term" value="C:monoatomic ion channel complex"/>
    <property type="evidence" value="ECO:0007669"/>
    <property type="project" value="UniProtKB-KW"/>
</dbReference>
<feature type="region of interest" description="Disordered" evidence="12">
    <location>
        <begin position="127"/>
        <end position="150"/>
    </location>
</feature>
<dbReference type="GO" id="GO:0005886">
    <property type="term" value="C:plasma membrane"/>
    <property type="evidence" value="ECO:0007669"/>
    <property type="project" value="TreeGrafter"/>
</dbReference>
<dbReference type="PANTHER" id="PTHR10217">
    <property type="entry name" value="VOLTAGE AND LIGAND GATED POTASSIUM CHANNEL"/>
    <property type="match status" value="1"/>
</dbReference>
<dbReference type="PANTHER" id="PTHR10217:SF435">
    <property type="entry name" value="POTASSIUM VOLTAGE-GATED CHANNEL PROTEIN EAG"/>
    <property type="match status" value="1"/>
</dbReference>
<evidence type="ECO:0000256" key="13">
    <source>
        <dbReference type="SAM" id="Phobius"/>
    </source>
</evidence>
<proteinExistence type="predicted"/>
<evidence type="ECO:0000313" key="15">
    <source>
        <dbReference type="EMBL" id="CEL92732.1"/>
    </source>
</evidence>
<dbReference type="Gene3D" id="1.10.287.630">
    <property type="entry name" value="Helix hairpin bin"/>
    <property type="match status" value="1"/>
</dbReference>
<evidence type="ECO:0000259" key="14">
    <source>
        <dbReference type="Pfam" id="PF00520"/>
    </source>
</evidence>
<dbReference type="Gene3D" id="2.60.120.10">
    <property type="entry name" value="Jelly Rolls"/>
    <property type="match status" value="1"/>
</dbReference>
<keyword evidence="3" id="KW-0633">Potassium transport</keyword>
<dbReference type="CDD" id="cd00038">
    <property type="entry name" value="CAP_ED"/>
    <property type="match status" value="1"/>
</dbReference>
<keyword evidence="6" id="KW-0851">Voltage-gated channel</keyword>
<keyword evidence="11" id="KW-0407">Ion channel</keyword>
<reference evidence="15 16" key="1">
    <citation type="submission" date="2014-11" db="EMBL/GenBank/DDBJ databases">
        <authorList>
            <person name="Zhu J."/>
            <person name="Qi W."/>
            <person name="Song R."/>
        </authorList>
    </citation>
    <scope>NUCLEOTIDE SEQUENCE [LARGE SCALE GENOMIC DNA]</scope>
</reference>
<evidence type="ECO:0000256" key="12">
    <source>
        <dbReference type="SAM" id="MobiDB-lite"/>
    </source>
</evidence>
<feature type="compositionally biased region" description="Low complexity" evidence="12">
    <location>
        <begin position="33"/>
        <end position="46"/>
    </location>
</feature>
<dbReference type="FunFam" id="1.10.287.70:FF:000123">
    <property type="entry name" value="Potassium channel KAT3"/>
    <property type="match status" value="1"/>
</dbReference>
<feature type="region of interest" description="Disordered" evidence="12">
    <location>
        <begin position="1"/>
        <end position="54"/>
    </location>
</feature>
<evidence type="ECO:0000256" key="5">
    <source>
        <dbReference type="ARBA" id="ARBA00022826"/>
    </source>
</evidence>
<dbReference type="AlphaFoldDB" id="A0A0G4EBQ7"/>
<feature type="transmembrane region" description="Helical" evidence="13">
    <location>
        <begin position="340"/>
        <end position="362"/>
    </location>
</feature>
<evidence type="ECO:0000256" key="10">
    <source>
        <dbReference type="ARBA" id="ARBA00023136"/>
    </source>
</evidence>
<feature type="compositionally biased region" description="Basic and acidic residues" evidence="12">
    <location>
        <begin position="667"/>
        <end position="689"/>
    </location>
</feature>
<evidence type="ECO:0000256" key="11">
    <source>
        <dbReference type="ARBA" id="ARBA00023303"/>
    </source>
</evidence>
<evidence type="ECO:0000256" key="9">
    <source>
        <dbReference type="ARBA" id="ARBA00023065"/>
    </source>
</evidence>
<keyword evidence="2" id="KW-0813">Transport</keyword>